<dbReference type="InterPro" id="IPR003439">
    <property type="entry name" value="ABC_transporter-like_ATP-bd"/>
</dbReference>
<comment type="similarity">
    <text evidence="1">Belongs to the ABC transporter superfamily.</text>
</comment>
<evidence type="ECO:0000256" key="3">
    <source>
        <dbReference type="ARBA" id="ARBA00022741"/>
    </source>
</evidence>
<keyword evidence="4 6" id="KW-0067">ATP-binding</keyword>
<feature type="domain" description="ABC transporter" evidence="5">
    <location>
        <begin position="6"/>
        <end position="236"/>
    </location>
</feature>
<evidence type="ECO:0000256" key="1">
    <source>
        <dbReference type="ARBA" id="ARBA00005417"/>
    </source>
</evidence>
<evidence type="ECO:0000256" key="2">
    <source>
        <dbReference type="ARBA" id="ARBA00022448"/>
    </source>
</evidence>
<keyword evidence="7" id="KW-1185">Reference proteome</keyword>
<evidence type="ECO:0000256" key="4">
    <source>
        <dbReference type="ARBA" id="ARBA00022840"/>
    </source>
</evidence>
<dbReference type="PROSITE" id="PS00211">
    <property type="entry name" value="ABC_TRANSPORTER_1"/>
    <property type="match status" value="1"/>
</dbReference>
<dbReference type="SMART" id="SM00382">
    <property type="entry name" value="AAA"/>
    <property type="match status" value="1"/>
</dbReference>
<evidence type="ECO:0000313" key="7">
    <source>
        <dbReference type="Proteomes" id="UP000215694"/>
    </source>
</evidence>
<reference evidence="6 7" key="1">
    <citation type="journal article" date="2017" name="Genome Announc.">
        <title>Draft Genome Sequence of Romboutsia weinsteinii sp. nov. Strain CCRI-19649(T) Isolated from Surface Water.</title>
        <authorList>
            <person name="Maheux A.F."/>
            <person name="Boudreau D.K."/>
            <person name="Berube E."/>
            <person name="Boissinot M."/>
            <person name="Cantin P."/>
            <person name="Raymond F."/>
            <person name="Corbeil J."/>
            <person name="Omar R.F."/>
            <person name="Bergeron M.G."/>
        </authorList>
    </citation>
    <scope>NUCLEOTIDE SEQUENCE [LARGE SCALE GENOMIC DNA]</scope>
    <source>
        <strain evidence="6 7">CCRI-19649</strain>
    </source>
</reference>
<keyword evidence="3" id="KW-0547">Nucleotide-binding</keyword>
<protein>
    <submittedName>
        <fullName evidence="6">ATP-binding cassette domain-containing protein</fullName>
    </submittedName>
</protein>
<dbReference type="EMBL" id="NOJY02000110">
    <property type="protein sequence ID" value="RDY25160.1"/>
    <property type="molecule type" value="Genomic_DNA"/>
</dbReference>
<evidence type="ECO:0000313" key="6">
    <source>
        <dbReference type="EMBL" id="RDY25160.1"/>
    </source>
</evidence>
<dbReference type="InterPro" id="IPR017871">
    <property type="entry name" value="ABC_transporter-like_CS"/>
</dbReference>
<dbReference type="RefSeq" id="WP_094369098.1">
    <property type="nucleotide sequence ID" value="NZ_NOJY02000110.1"/>
</dbReference>
<evidence type="ECO:0000259" key="5">
    <source>
        <dbReference type="PROSITE" id="PS50893"/>
    </source>
</evidence>
<dbReference type="InterPro" id="IPR003593">
    <property type="entry name" value="AAA+_ATPase"/>
</dbReference>
<dbReference type="AlphaFoldDB" id="A0A371IXF5"/>
<keyword evidence="2" id="KW-0813">Transport</keyword>
<dbReference type="Pfam" id="PF00005">
    <property type="entry name" value="ABC_tran"/>
    <property type="match status" value="1"/>
</dbReference>
<dbReference type="GO" id="GO:0005524">
    <property type="term" value="F:ATP binding"/>
    <property type="evidence" value="ECO:0007669"/>
    <property type="project" value="UniProtKB-KW"/>
</dbReference>
<name>A0A371IXF5_9FIRM</name>
<dbReference type="InterPro" id="IPR027417">
    <property type="entry name" value="P-loop_NTPase"/>
</dbReference>
<organism evidence="6 7">
    <name type="scientific">Romboutsia weinsteinii</name>
    <dbReference type="NCBI Taxonomy" id="2020949"/>
    <lineage>
        <taxon>Bacteria</taxon>
        <taxon>Bacillati</taxon>
        <taxon>Bacillota</taxon>
        <taxon>Clostridia</taxon>
        <taxon>Peptostreptococcales</taxon>
        <taxon>Peptostreptococcaceae</taxon>
        <taxon>Romboutsia</taxon>
    </lineage>
</organism>
<gene>
    <name evidence="6" type="ORF">CHL78_019670</name>
</gene>
<accession>A0A371IXF5</accession>
<dbReference type="OrthoDB" id="9809205at2"/>
<dbReference type="PANTHER" id="PTHR43335">
    <property type="entry name" value="ABC TRANSPORTER, ATP-BINDING PROTEIN"/>
    <property type="match status" value="1"/>
</dbReference>
<sequence>MEDYILRTINLSKKYKDKFIVDNVSMNIKRGDIYGFIGENGAGKTSVIRLIVGLIKISSGNMILFNDEIGNNQATQSHRKRIGSLIESPALYLDMTAYQNIEYIRIQRGIPGKNEVDKVIKLVGLESSKNKKVKTFSLGMKQRLGIAIALLGDPEFLILDEPINGLDPISIIEIRQLLKRLNQEKNITILISSHILRELNQLATTYGVISNGKLIDEFSSLELDERCRRSLDIKVDDVNKAIAVIEEKLSTRNFKVIKDDTIRLYEYIDEPGKVTKILSINEIVINQIVVAGDDLEDYYINLIGGKANV</sequence>
<dbReference type="Gene3D" id="3.40.50.300">
    <property type="entry name" value="P-loop containing nucleotide triphosphate hydrolases"/>
    <property type="match status" value="1"/>
</dbReference>
<proteinExistence type="inferred from homology"/>
<dbReference type="PANTHER" id="PTHR43335:SF8">
    <property type="entry name" value="ABC TRANSPORTER, ATP-BINDING PROTEIN"/>
    <property type="match status" value="1"/>
</dbReference>
<dbReference type="PROSITE" id="PS50893">
    <property type="entry name" value="ABC_TRANSPORTER_2"/>
    <property type="match status" value="1"/>
</dbReference>
<dbReference type="GO" id="GO:0016887">
    <property type="term" value="F:ATP hydrolysis activity"/>
    <property type="evidence" value="ECO:0007669"/>
    <property type="project" value="InterPro"/>
</dbReference>
<dbReference type="Proteomes" id="UP000215694">
    <property type="component" value="Unassembled WGS sequence"/>
</dbReference>
<comment type="caution">
    <text evidence="6">The sequence shown here is derived from an EMBL/GenBank/DDBJ whole genome shotgun (WGS) entry which is preliminary data.</text>
</comment>
<dbReference type="SUPFAM" id="SSF52540">
    <property type="entry name" value="P-loop containing nucleoside triphosphate hydrolases"/>
    <property type="match status" value="1"/>
</dbReference>